<dbReference type="GO" id="GO:0005886">
    <property type="term" value="C:plasma membrane"/>
    <property type="evidence" value="ECO:0007669"/>
    <property type="project" value="TreeGrafter"/>
</dbReference>
<evidence type="ECO:0000259" key="4">
    <source>
        <dbReference type="PROSITE" id="PS51485"/>
    </source>
</evidence>
<dbReference type="InterPro" id="IPR008972">
    <property type="entry name" value="Cupredoxin"/>
</dbReference>
<dbReference type="InterPro" id="IPR003245">
    <property type="entry name" value="Phytocyanin_dom"/>
</dbReference>
<organism evidence="5 6">
    <name type="scientific">Stephania cephalantha</name>
    <dbReference type="NCBI Taxonomy" id="152367"/>
    <lineage>
        <taxon>Eukaryota</taxon>
        <taxon>Viridiplantae</taxon>
        <taxon>Streptophyta</taxon>
        <taxon>Embryophyta</taxon>
        <taxon>Tracheophyta</taxon>
        <taxon>Spermatophyta</taxon>
        <taxon>Magnoliopsida</taxon>
        <taxon>Ranunculales</taxon>
        <taxon>Menispermaceae</taxon>
        <taxon>Menispermoideae</taxon>
        <taxon>Cissampelideae</taxon>
        <taxon>Stephania</taxon>
    </lineage>
</organism>
<evidence type="ECO:0000313" key="5">
    <source>
        <dbReference type="EMBL" id="KAK9139175.1"/>
    </source>
</evidence>
<dbReference type="PANTHER" id="PTHR33021:SF288">
    <property type="entry name" value="OS03G0648500 PROTEIN"/>
    <property type="match status" value="1"/>
</dbReference>
<keyword evidence="2" id="KW-0325">Glycoprotein</keyword>
<evidence type="ECO:0000256" key="3">
    <source>
        <dbReference type="SAM" id="MobiDB-lite"/>
    </source>
</evidence>
<keyword evidence="1" id="KW-1015">Disulfide bond</keyword>
<dbReference type="GO" id="GO:0009055">
    <property type="term" value="F:electron transfer activity"/>
    <property type="evidence" value="ECO:0007669"/>
    <property type="project" value="InterPro"/>
</dbReference>
<gene>
    <name evidence="5" type="ORF">Scep_008856</name>
</gene>
<dbReference type="InterPro" id="IPR039391">
    <property type="entry name" value="Phytocyanin-like"/>
</dbReference>
<evidence type="ECO:0000256" key="2">
    <source>
        <dbReference type="ARBA" id="ARBA00023180"/>
    </source>
</evidence>
<feature type="compositionally biased region" description="Pro residues" evidence="3">
    <location>
        <begin position="162"/>
        <end position="172"/>
    </location>
</feature>
<keyword evidence="6" id="KW-1185">Reference proteome</keyword>
<dbReference type="PANTHER" id="PTHR33021">
    <property type="entry name" value="BLUE COPPER PROTEIN"/>
    <property type="match status" value="1"/>
</dbReference>
<dbReference type="Gene3D" id="2.60.40.420">
    <property type="entry name" value="Cupredoxins - blue copper proteins"/>
    <property type="match status" value="1"/>
</dbReference>
<dbReference type="FunFam" id="2.60.40.420:FF:000034">
    <property type="entry name" value="Cupredoxin superfamily protein"/>
    <property type="match status" value="1"/>
</dbReference>
<name>A0AAP0JSZ3_9MAGN</name>
<feature type="region of interest" description="Disordered" evidence="3">
    <location>
        <begin position="149"/>
        <end position="178"/>
    </location>
</feature>
<dbReference type="Proteomes" id="UP001419268">
    <property type="component" value="Unassembled WGS sequence"/>
</dbReference>
<comment type="caution">
    <text evidence="5">The sequence shown here is derived from an EMBL/GenBank/DDBJ whole genome shotgun (WGS) entry which is preliminary data.</text>
</comment>
<dbReference type="Pfam" id="PF02298">
    <property type="entry name" value="Cu_bind_like"/>
    <property type="match status" value="1"/>
</dbReference>
<sequence length="216" mass="23306">MARFLAKKCGDVVGLSALLSGPSGRSRGGRYEYELACSNHSNASRRYEVGGDLRWTIPPSNDYYNKWSSEQSFHAGDSLVFEFESEFHDVIQVSRGEYENCSAESPFQAFHGPAIVPLDRQATVYCFICSQHCVVGQKLCVTTAGALRSDNADSSRPSMAPSLPPGDGPSLPPALSSGVDVDVSSSELALSENRSMVANRRIALLILCVVVLVVLV</sequence>
<reference evidence="5 6" key="1">
    <citation type="submission" date="2024-01" db="EMBL/GenBank/DDBJ databases">
        <title>Genome assemblies of Stephania.</title>
        <authorList>
            <person name="Yang L."/>
        </authorList>
    </citation>
    <scope>NUCLEOTIDE SEQUENCE [LARGE SCALE GENOMIC DNA]</scope>
    <source>
        <strain evidence="5">JXDWG</strain>
        <tissue evidence="5">Leaf</tissue>
    </source>
</reference>
<evidence type="ECO:0000256" key="1">
    <source>
        <dbReference type="ARBA" id="ARBA00023157"/>
    </source>
</evidence>
<dbReference type="EMBL" id="JBBNAG010000004">
    <property type="protein sequence ID" value="KAK9139175.1"/>
    <property type="molecule type" value="Genomic_DNA"/>
</dbReference>
<dbReference type="AlphaFoldDB" id="A0AAP0JSZ3"/>
<dbReference type="PROSITE" id="PS51485">
    <property type="entry name" value="PHYTOCYANIN"/>
    <property type="match status" value="1"/>
</dbReference>
<evidence type="ECO:0000313" key="6">
    <source>
        <dbReference type="Proteomes" id="UP001419268"/>
    </source>
</evidence>
<proteinExistence type="predicted"/>
<feature type="domain" description="Phytocyanin" evidence="4">
    <location>
        <begin position="45"/>
        <end position="145"/>
    </location>
</feature>
<dbReference type="SUPFAM" id="SSF49503">
    <property type="entry name" value="Cupredoxins"/>
    <property type="match status" value="1"/>
</dbReference>
<accession>A0AAP0JSZ3</accession>
<protein>
    <recommendedName>
        <fullName evidence="4">Phytocyanin domain-containing protein</fullName>
    </recommendedName>
</protein>